<feature type="non-terminal residue" evidence="1">
    <location>
        <position position="116"/>
    </location>
</feature>
<sequence>MTADKARMQDAAKRAAQTVLLRNRDKVKRVAERFQAEGKPITVTAVARRASMTHNAVSGHLKALGLFEGRKRREKSVWEQLTPEQRERFTSLLLDASAHADKKLSLAVQVNGQWQL</sequence>
<protein>
    <submittedName>
        <fullName evidence="1">Uncharacterized protein</fullName>
    </submittedName>
</protein>
<reference evidence="1 2" key="1">
    <citation type="submission" date="2021-10" db="EMBL/GenBank/DDBJ databases">
        <title>Whole-genome sequencing analysis of Laribacter hongkongensis: virulence gene profiles, carbohydrate-active enzyme prediction, and antimicrobial resistance characterization.</title>
        <authorList>
            <person name="Yuan P."/>
            <person name="Zhan Y."/>
            <person name="Chen D."/>
        </authorList>
    </citation>
    <scope>NUCLEOTIDE SEQUENCE [LARGE SCALE GENOMIC DNA]</scope>
    <source>
        <strain evidence="1 2">W67</strain>
    </source>
</reference>
<dbReference type="RefSeq" id="WP_239894738.1">
    <property type="nucleotide sequence ID" value="NZ_JAJAXM010000073.1"/>
</dbReference>
<dbReference type="EMBL" id="JAJAXM010000073">
    <property type="protein sequence ID" value="MCG9027479.1"/>
    <property type="molecule type" value="Genomic_DNA"/>
</dbReference>
<dbReference type="Proteomes" id="UP001200247">
    <property type="component" value="Unassembled WGS sequence"/>
</dbReference>
<comment type="caution">
    <text evidence="1">The sequence shown here is derived from an EMBL/GenBank/DDBJ whole genome shotgun (WGS) entry which is preliminary data.</text>
</comment>
<name>A0ABD4SXL2_9NEIS</name>
<proteinExistence type="predicted"/>
<accession>A0ABD4SXL2</accession>
<gene>
    <name evidence="1" type="ORF">LH440_16565</name>
</gene>
<organism evidence="1 2">
    <name type="scientific">Laribacter hongkongensis</name>
    <dbReference type="NCBI Taxonomy" id="168471"/>
    <lineage>
        <taxon>Bacteria</taxon>
        <taxon>Pseudomonadati</taxon>
        <taxon>Pseudomonadota</taxon>
        <taxon>Betaproteobacteria</taxon>
        <taxon>Neisseriales</taxon>
        <taxon>Aquaspirillaceae</taxon>
        <taxon>Laribacter</taxon>
    </lineage>
</organism>
<evidence type="ECO:0000313" key="2">
    <source>
        <dbReference type="Proteomes" id="UP001200247"/>
    </source>
</evidence>
<evidence type="ECO:0000313" key="1">
    <source>
        <dbReference type="EMBL" id="MCG9027479.1"/>
    </source>
</evidence>
<dbReference type="AlphaFoldDB" id="A0ABD4SXL2"/>